<proteinExistence type="predicted"/>
<name>A0A151TNL6_CAJCA</name>
<organism evidence="1 2">
    <name type="scientific">Cajanus cajan</name>
    <name type="common">Pigeon pea</name>
    <name type="synonym">Cajanus indicus</name>
    <dbReference type="NCBI Taxonomy" id="3821"/>
    <lineage>
        <taxon>Eukaryota</taxon>
        <taxon>Viridiplantae</taxon>
        <taxon>Streptophyta</taxon>
        <taxon>Embryophyta</taxon>
        <taxon>Tracheophyta</taxon>
        <taxon>Spermatophyta</taxon>
        <taxon>Magnoliopsida</taxon>
        <taxon>eudicotyledons</taxon>
        <taxon>Gunneridae</taxon>
        <taxon>Pentapetalae</taxon>
        <taxon>rosids</taxon>
        <taxon>fabids</taxon>
        <taxon>Fabales</taxon>
        <taxon>Fabaceae</taxon>
        <taxon>Papilionoideae</taxon>
        <taxon>50 kb inversion clade</taxon>
        <taxon>NPAAA clade</taxon>
        <taxon>indigoferoid/millettioid clade</taxon>
        <taxon>Phaseoleae</taxon>
        <taxon>Cajanus</taxon>
    </lineage>
</organism>
<reference evidence="1 2" key="1">
    <citation type="journal article" date="2012" name="Nat. Biotechnol.">
        <title>Draft genome sequence of pigeonpea (Cajanus cajan), an orphan legume crop of resource-poor farmers.</title>
        <authorList>
            <person name="Varshney R.K."/>
            <person name="Chen W."/>
            <person name="Li Y."/>
            <person name="Bharti A.K."/>
            <person name="Saxena R.K."/>
            <person name="Schlueter J.A."/>
            <person name="Donoghue M.T."/>
            <person name="Azam S."/>
            <person name="Fan G."/>
            <person name="Whaley A.M."/>
            <person name="Farmer A.D."/>
            <person name="Sheridan J."/>
            <person name="Iwata A."/>
            <person name="Tuteja R."/>
            <person name="Penmetsa R.V."/>
            <person name="Wu W."/>
            <person name="Upadhyaya H.D."/>
            <person name="Yang S.P."/>
            <person name="Shah T."/>
            <person name="Saxena K.B."/>
            <person name="Michael T."/>
            <person name="McCombie W.R."/>
            <person name="Yang B."/>
            <person name="Zhang G."/>
            <person name="Yang H."/>
            <person name="Wang J."/>
            <person name="Spillane C."/>
            <person name="Cook D.R."/>
            <person name="May G.D."/>
            <person name="Xu X."/>
            <person name="Jackson S.A."/>
        </authorList>
    </citation>
    <scope>NUCLEOTIDE SEQUENCE [LARGE SCALE GENOMIC DNA]</scope>
    <source>
        <strain evidence="2">cv. Asha</strain>
    </source>
</reference>
<protein>
    <submittedName>
        <fullName evidence="1">Uncharacterized protein</fullName>
    </submittedName>
</protein>
<evidence type="ECO:0000313" key="1">
    <source>
        <dbReference type="EMBL" id="KYP68639.1"/>
    </source>
</evidence>
<keyword evidence="2" id="KW-1185">Reference proteome</keyword>
<dbReference type="Gramene" id="C.cajan_21635.t">
    <property type="protein sequence ID" value="C.cajan_21635.t.cds1"/>
    <property type="gene ID" value="C.cajan_21635"/>
</dbReference>
<accession>A0A151TNL6</accession>
<gene>
    <name evidence="1" type="ORF">KK1_022275</name>
</gene>
<dbReference type="Proteomes" id="UP000075243">
    <property type="component" value="Chromosome 4"/>
</dbReference>
<evidence type="ECO:0000313" key="2">
    <source>
        <dbReference type="Proteomes" id="UP000075243"/>
    </source>
</evidence>
<dbReference type="AlphaFoldDB" id="A0A151TNL6"/>
<dbReference type="EMBL" id="CM003606">
    <property type="protein sequence ID" value="KYP68639.1"/>
    <property type="molecule type" value="Genomic_DNA"/>
</dbReference>
<sequence>MMKFAWELISKPNKLWVSLFRSKYRCGSKILLDVKVKNMDSRVWKGGCLRLCQCYK</sequence>